<accession>A0ABW6ID91</accession>
<sequence>MPSQPSRSKFSQEIKALLARLADQPLTLADVLSETAERGFSLVIGLLVLPFLLPMPPGLTTILGSACLLLSLQMALGRRSPWLPQRVAQFQFPPKLAQQTLNHLGRLTRLTERFVYRRFAKLTQQAYIWQINGVCISWLTVLLMSPIPMTNPLPTVGILIFVVATLEADGLMMCVGYAMTGLITSLFGGLIYGLWRSPELIQRWWPLSP</sequence>
<dbReference type="PANTHER" id="PTHR41795">
    <property type="entry name" value="EXOPOLYSACCHARIDE SYNTHESIS PROTEIN"/>
    <property type="match status" value="1"/>
</dbReference>
<name>A0ABW6ID91_9CYAN</name>
<keyword evidence="3" id="KW-1185">Reference proteome</keyword>
<feature type="transmembrane region" description="Helical" evidence="1">
    <location>
        <begin position="59"/>
        <end position="76"/>
    </location>
</feature>
<feature type="transmembrane region" description="Helical" evidence="1">
    <location>
        <begin position="126"/>
        <end position="145"/>
    </location>
</feature>
<reference evidence="2 3" key="1">
    <citation type="submission" date="2024-10" db="EMBL/GenBank/DDBJ databases">
        <authorList>
            <person name="Ratan Roy A."/>
            <person name="Morales Sandoval P.H."/>
            <person name="De Los Santos Villalobos S."/>
            <person name="Chakraborty S."/>
            <person name="Mukherjee J."/>
        </authorList>
    </citation>
    <scope>NUCLEOTIDE SEQUENCE [LARGE SCALE GENOMIC DNA]</scope>
    <source>
        <strain evidence="2 3">S1</strain>
    </source>
</reference>
<dbReference type="PIRSF" id="PIRSF033239">
    <property type="entry name" value="ExoD"/>
    <property type="match status" value="1"/>
</dbReference>
<keyword evidence="1" id="KW-1133">Transmembrane helix</keyword>
<proteinExistence type="predicted"/>
<dbReference type="PANTHER" id="PTHR41795:SF1">
    <property type="entry name" value="EXOPOLYSACCHARIDE SYNTHESIS PROTEIN"/>
    <property type="match status" value="1"/>
</dbReference>
<keyword evidence="1" id="KW-0812">Transmembrane</keyword>
<evidence type="ECO:0000256" key="1">
    <source>
        <dbReference type="SAM" id="Phobius"/>
    </source>
</evidence>
<gene>
    <name evidence="2" type="ORF">ACFVKH_07560</name>
</gene>
<feature type="transmembrane region" description="Helical" evidence="1">
    <location>
        <begin position="175"/>
        <end position="195"/>
    </location>
</feature>
<dbReference type="RefSeq" id="WP_377963582.1">
    <property type="nucleotide sequence ID" value="NZ_JBHZOL010000053.1"/>
</dbReference>
<keyword evidence="1" id="KW-0472">Membrane</keyword>
<dbReference type="Proteomes" id="UP001600165">
    <property type="component" value="Unassembled WGS sequence"/>
</dbReference>
<dbReference type="Pfam" id="PF06055">
    <property type="entry name" value="ExoD"/>
    <property type="match status" value="1"/>
</dbReference>
<dbReference type="EMBL" id="JBHZOL010000053">
    <property type="protein sequence ID" value="MFE4106126.1"/>
    <property type="molecule type" value="Genomic_DNA"/>
</dbReference>
<organism evidence="2 3">
    <name type="scientific">Almyronema epifaneia S1</name>
    <dbReference type="NCBI Taxonomy" id="2991925"/>
    <lineage>
        <taxon>Bacteria</taxon>
        <taxon>Bacillati</taxon>
        <taxon>Cyanobacteriota</taxon>
        <taxon>Cyanophyceae</taxon>
        <taxon>Nodosilineales</taxon>
        <taxon>Nodosilineaceae</taxon>
        <taxon>Almyronema</taxon>
        <taxon>Almyronema epifaneia</taxon>
    </lineage>
</organism>
<evidence type="ECO:0000313" key="3">
    <source>
        <dbReference type="Proteomes" id="UP001600165"/>
    </source>
</evidence>
<dbReference type="InterPro" id="IPR010331">
    <property type="entry name" value="ExoD"/>
</dbReference>
<protein>
    <submittedName>
        <fullName evidence="2">Exopolysaccharide biosynthesis protein</fullName>
    </submittedName>
</protein>
<evidence type="ECO:0000313" key="2">
    <source>
        <dbReference type="EMBL" id="MFE4106126.1"/>
    </source>
</evidence>
<comment type="caution">
    <text evidence="2">The sequence shown here is derived from an EMBL/GenBank/DDBJ whole genome shotgun (WGS) entry which is preliminary data.</text>
</comment>